<organism evidence="1 2">
    <name type="scientific">Pleurodeles waltl</name>
    <name type="common">Iberian ribbed newt</name>
    <dbReference type="NCBI Taxonomy" id="8319"/>
    <lineage>
        <taxon>Eukaryota</taxon>
        <taxon>Metazoa</taxon>
        <taxon>Chordata</taxon>
        <taxon>Craniata</taxon>
        <taxon>Vertebrata</taxon>
        <taxon>Euteleostomi</taxon>
        <taxon>Amphibia</taxon>
        <taxon>Batrachia</taxon>
        <taxon>Caudata</taxon>
        <taxon>Salamandroidea</taxon>
        <taxon>Salamandridae</taxon>
        <taxon>Pleurodelinae</taxon>
        <taxon>Pleurodeles</taxon>
    </lineage>
</organism>
<evidence type="ECO:0000313" key="1">
    <source>
        <dbReference type="EMBL" id="KAJ1161609.1"/>
    </source>
</evidence>
<gene>
    <name evidence="1" type="ORF">NDU88_002093</name>
</gene>
<accession>A0AAV7S9A1</accession>
<dbReference type="Proteomes" id="UP001066276">
    <property type="component" value="Chromosome 4_2"/>
</dbReference>
<protein>
    <submittedName>
        <fullName evidence="1">Uncharacterized protein</fullName>
    </submittedName>
</protein>
<reference evidence="1" key="1">
    <citation type="journal article" date="2022" name="bioRxiv">
        <title>Sequencing and chromosome-scale assembly of the giantPleurodeles waltlgenome.</title>
        <authorList>
            <person name="Brown T."/>
            <person name="Elewa A."/>
            <person name="Iarovenko S."/>
            <person name="Subramanian E."/>
            <person name="Araus A.J."/>
            <person name="Petzold A."/>
            <person name="Susuki M."/>
            <person name="Suzuki K.-i.T."/>
            <person name="Hayashi T."/>
            <person name="Toyoda A."/>
            <person name="Oliveira C."/>
            <person name="Osipova E."/>
            <person name="Leigh N.D."/>
            <person name="Simon A."/>
            <person name="Yun M.H."/>
        </authorList>
    </citation>
    <scope>NUCLEOTIDE SEQUENCE</scope>
    <source>
        <strain evidence="1">20211129_DDA</strain>
        <tissue evidence="1">Liver</tissue>
    </source>
</reference>
<evidence type="ECO:0000313" key="2">
    <source>
        <dbReference type="Proteomes" id="UP001066276"/>
    </source>
</evidence>
<sequence>MANRRLEYNWARRGPEQTEAVPAHRCGGPSADAWSWADWPCGGWASRVSRVTVTLGADPFKKQLQEVWCAEFLMMEPGGAGRILHGTLGALVWLTRWRPSPGA</sequence>
<dbReference type="EMBL" id="JANPWB010000008">
    <property type="protein sequence ID" value="KAJ1161609.1"/>
    <property type="molecule type" value="Genomic_DNA"/>
</dbReference>
<name>A0AAV7S9A1_PLEWA</name>
<comment type="caution">
    <text evidence="1">The sequence shown here is derived from an EMBL/GenBank/DDBJ whole genome shotgun (WGS) entry which is preliminary data.</text>
</comment>
<keyword evidence="2" id="KW-1185">Reference proteome</keyword>
<proteinExistence type="predicted"/>
<dbReference type="AlphaFoldDB" id="A0AAV7S9A1"/>